<dbReference type="InterPro" id="IPR050901">
    <property type="entry name" value="BP-dep_ABC_trans_perm"/>
</dbReference>
<evidence type="ECO:0000256" key="7">
    <source>
        <dbReference type="RuleBase" id="RU363032"/>
    </source>
</evidence>
<comment type="subcellular location">
    <subcellularLocation>
        <location evidence="1 7">Cell membrane</location>
        <topology evidence="1 7">Multi-pass membrane protein</topology>
    </subcellularLocation>
</comment>
<evidence type="ECO:0000313" key="9">
    <source>
        <dbReference type="EMBL" id="MBD3324450.1"/>
    </source>
</evidence>
<dbReference type="PROSITE" id="PS50928">
    <property type="entry name" value="ABC_TM1"/>
    <property type="match status" value="1"/>
</dbReference>
<dbReference type="GO" id="GO:0005886">
    <property type="term" value="C:plasma membrane"/>
    <property type="evidence" value="ECO:0007669"/>
    <property type="project" value="UniProtKB-SubCell"/>
</dbReference>
<evidence type="ECO:0000259" key="8">
    <source>
        <dbReference type="PROSITE" id="PS50928"/>
    </source>
</evidence>
<dbReference type="Gene3D" id="1.10.3720.10">
    <property type="entry name" value="MetI-like"/>
    <property type="match status" value="1"/>
</dbReference>
<dbReference type="CDD" id="cd06261">
    <property type="entry name" value="TM_PBP2"/>
    <property type="match status" value="1"/>
</dbReference>
<name>A0A9D5Q5B8_9BACT</name>
<evidence type="ECO:0000256" key="6">
    <source>
        <dbReference type="ARBA" id="ARBA00023136"/>
    </source>
</evidence>
<feature type="domain" description="ABC transmembrane type-1" evidence="8">
    <location>
        <begin position="72"/>
        <end position="259"/>
    </location>
</feature>
<evidence type="ECO:0000256" key="2">
    <source>
        <dbReference type="ARBA" id="ARBA00022448"/>
    </source>
</evidence>
<organism evidence="9 10">
    <name type="scientific">candidate division KSB3 bacterium</name>
    <dbReference type="NCBI Taxonomy" id="2044937"/>
    <lineage>
        <taxon>Bacteria</taxon>
        <taxon>candidate division KSB3</taxon>
    </lineage>
</organism>
<proteinExistence type="inferred from homology"/>
<feature type="transmembrane region" description="Helical" evidence="7">
    <location>
        <begin position="12"/>
        <end position="34"/>
    </location>
</feature>
<feature type="transmembrane region" description="Helical" evidence="7">
    <location>
        <begin position="68"/>
        <end position="91"/>
    </location>
</feature>
<keyword evidence="3" id="KW-1003">Cell membrane</keyword>
<evidence type="ECO:0000313" key="10">
    <source>
        <dbReference type="Proteomes" id="UP000649604"/>
    </source>
</evidence>
<dbReference type="SUPFAM" id="SSF161098">
    <property type="entry name" value="MetI-like"/>
    <property type="match status" value="1"/>
</dbReference>
<dbReference type="PANTHER" id="PTHR32243">
    <property type="entry name" value="MALTOSE TRANSPORT SYSTEM PERMEASE-RELATED"/>
    <property type="match status" value="1"/>
</dbReference>
<keyword evidence="4 7" id="KW-0812">Transmembrane</keyword>
<dbReference type="PANTHER" id="PTHR32243:SF18">
    <property type="entry name" value="INNER MEMBRANE ABC TRANSPORTER PERMEASE PROTEIN YCJP"/>
    <property type="match status" value="1"/>
</dbReference>
<dbReference type="Pfam" id="PF00528">
    <property type="entry name" value="BPD_transp_1"/>
    <property type="match status" value="1"/>
</dbReference>
<accession>A0A9D5Q5B8</accession>
<dbReference type="Proteomes" id="UP000649604">
    <property type="component" value="Unassembled WGS sequence"/>
</dbReference>
<comment type="similarity">
    <text evidence="7">Belongs to the binding-protein-dependent transport system permease family.</text>
</comment>
<gene>
    <name evidence="9" type="ORF">GF339_07675</name>
</gene>
<keyword evidence="2 7" id="KW-0813">Transport</keyword>
<keyword evidence="5 7" id="KW-1133">Transmembrane helix</keyword>
<feature type="transmembrane region" description="Helical" evidence="7">
    <location>
        <begin position="103"/>
        <end position="128"/>
    </location>
</feature>
<evidence type="ECO:0000256" key="5">
    <source>
        <dbReference type="ARBA" id="ARBA00022989"/>
    </source>
</evidence>
<evidence type="ECO:0000256" key="4">
    <source>
        <dbReference type="ARBA" id="ARBA00022692"/>
    </source>
</evidence>
<feature type="transmembrane region" description="Helical" evidence="7">
    <location>
        <begin position="140"/>
        <end position="160"/>
    </location>
</feature>
<feature type="transmembrane region" description="Helical" evidence="7">
    <location>
        <begin position="236"/>
        <end position="259"/>
    </location>
</feature>
<dbReference type="EMBL" id="WJJP01000238">
    <property type="protein sequence ID" value="MBD3324450.1"/>
    <property type="molecule type" value="Genomic_DNA"/>
</dbReference>
<sequence length="274" mass="30772">MTKRHKQRIINIFWYLLIALILIVFLFPLFWMLLSSLRTQVENTAYPPVWIFTPTLENYREIFFRYPYLQYTLNSTIVAVGATIFALLLGLPASYSISRYKQTGLALAILIARIAPGISFLLPLFILFSRVQMIDTYPALILTHLIRVMPLVIWIMIGFFDDVPVDLEDAARIDGCSTFGAFFRIALPLTMPGIAASAILCFIFSWNDFLFALVIASRRTMTLPVAAYGFIGYGEINWGGLTAAAMVITLPALILALFIQKHIVKGLTFGAVKG</sequence>
<dbReference type="GO" id="GO:0055085">
    <property type="term" value="P:transmembrane transport"/>
    <property type="evidence" value="ECO:0007669"/>
    <property type="project" value="InterPro"/>
</dbReference>
<dbReference type="InterPro" id="IPR035906">
    <property type="entry name" value="MetI-like_sf"/>
</dbReference>
<reference evidence="9" key="1">
    <citation type="submission" date="2019-11" db="EMBL/GenBank/DDBJ databases">
        <title>Microbial mats filling the niche in hypersaline microbial mats.</title>
        <authorList>
            <person name="Wong H.L."/>
            <person name="Macleod F.I."/>
            <person name="White R.A. III"/>
            <person name="Burns B.P."/>
        </authorList>
    </citation>
    <scope>NUCLEOTIDE SEQUENCE</scope>
    <source>
        <strain evidence="9">Rbin_158</strain>
    </source>
</reference>
<keyword evidence="6 7" id="KW-0472">Membrane</keyword>
<evidence type="ECO:0000256" key="3">
    <source>
        <dbReference type="ARBA" id="ARBA00022475"/>
    </source>
</evidence>
<comment type="caution">
    <text evidence="9">The sequence shown here is derived from an EMBL/GenBank/DDBJ whole genome shotgun (WGS) entry which is preliminary data.</text>
</comment>
<protein>
    <submittedName>
        <fullName evidence="9">ABC transporter permease subunit</fullName>
    </submittedName>
</protein>
<dbReference type="AlphaFoldDB" id="A0A9D5Q5B8"/>
<dbReference type="InterPro" id="IPR000515">
    <property type="entry name" value="MetI-like"/>
</dbReference>
<evidence type="ECO:0000256" key="1">
    <source>
        <dbReference type="ARBA" id="ARBA00004651"/>
    </source>
</evidence>